<comment type="similarity">
    <text evidence="6">Belongs to the DNA photolyase family.</text>
</comment>
<dbReference type="Pfam" id="PF03441">
    <property type="entry name" value="FAD_binding_7"/>
    <property type="match status" value="1"/>
</dbReference>
<dbReference type="InterPro" id="IPR014729">
    <property type="entry name" value="Rossmann-like_a/b/a_fold"/>
</dbReference>
<dbReference type="GO" id="GO:0003904">
    <property type="term" value="F:deoxyribodipyrimidine photo-lyase activity"/>
    <property type="evidence" value="ECO:0007669"/>
    <property type="project" value="TreeGrafter"/>
</dbReference>
<comment type="caution">
    <text evidence="8">The sequence shown here is derived from an EMBL/GenBank/DDBJ whole genome shotgun (WGS) entry which is preliminary data.</text>
</comment>
<feature type="site" description="Electron transfer via tryptophanyl radical" evidence="5">
    <location>
        <position position="366"/>
    </location>
</feature>
<protein>
    <submittedName>
        <fullName evidence="8">Deoxyribodipyrimidine photo-lyase</fullName>
    </submittedName>
</protein>
<sequence>MTGTSEHPTIVWLRDDLRVADNPALRAAVDRGRPVALLYLLDEVSPGIRPLGAASRWWLHHSLAALGADIAERGGTLLLRRGAAETELPRLVDELGAGAVLWNRRYGGPQRRVDAALESTLREAGLEVQSFQANLLVEPWTVTTGEGNPFRVFTPFWRACLAKGAPRDPVEAPASIPGVGGVAGDDLEDWALLPSHPDWAGGLREAWAPGEAGAHYRLDSFVTDGLDDYAKGRDEPGTDSTSRLSPHLRFGEISPFQVWQRTQRGDLSADAEGNVGKFLSELGWREFNWNILFHFPDLHERNFRSEFDAFPWETPAPPVLQAWRQGRTGVPLVDAGMRELWQTGYMHNRARMVVASFLVKNLLVDWRVGEKWFWDTLVDADEASNPGNWQWVAGSGADAAPYFRVFNPVLQAARFDPRGDYQRRYLPELGTDAYPDPIVDVKASRAEALEAYDFVRRGDRR</sequence>
<feature type="binding site" evidence="4">
    <location>
        <position position="229"/>
    </location>
    <ligand>
        <name>FAD</name>
        <dbReference type="ChEBI" id="CHEBI:57692"/>
    </ligand>
</feature>
<evidence type="ECO:0000256" key="1">
    <source>
        <dbReference type="ARBA" id="ARBA00022630"/>
    </source>
</evidence>
<dbReference type="PRINTS" id="PR00147">
    <property type="entry name" value="DNAPHOTLYASE"/>
</dbReference>
<dbReference type="PROSITE" id="PS00691">
    <property type="entry name" value="DNA_PHOTOLYASES_1_2"/>
    <property type="match status" value="1"/>
</dbReference>
<evidence type="ECO:0000256" key="3">
    <source>
        <dbReference type="ARBA" id="ARBA00022991"/>
    </source>
</evidence>
<dbReference type="InterPro" id="IPR036155">
    <property type="entry name" value="Crypto/Photolyase_N_sf"/>
</dbReference>
<dbReference type="PROSITE" id="PS00394">
    <property type="entry name" value="DNA_PHOTOLYASES_1_1"/>
    <property type="match status" value="1"/>
</dbReference>
<keyword evidence="9" id="KW-1185">Reference proteome</keyword>
<evidence type="ECO:0000256" key="2">
    <source>
        <dbReference type="ARBA" id="ARBA00022827"/>
    </source>
</evidence>
<feature type="binding site" evidence="4">
    <location>
        <position position="278"/>
    </location>
    <ligand>
        <name>FAD</name>
        <dbReference type="ChEBI" id="CHEBI:57692"/>
    </ligand>
</feature>
<dbReference type="Proteomes" id="UP000321379">
    <property type="component" value="Unassembled WGS sequence"/>
</dbReference>
<reference evidence="8 9" key="1">
    <citation type="submission" date="2019-08" db="EMBL/GenBank/DDBJ databases">
        <title>Bacterial whole genome sequence for Glaciihabitans sp. CHu50b-6-2.</title>
        <authorList>
            <person name="Jin L."/>
        </authorList>
    </citation>
    <scope>NUCLEOTIDE SEQUENCE [LARGE SCALE GENOMIC DNA]</scope>
    <source>
        <strain evidence="8 9">CHu50b-6-2</strain>
    </source>
</reference>
<evidence type="ECO:0000256" key="6">
    <source>
        <dbReference type="RuleBase" id="RU004182"/>
    </source>
</evidence>
<dbReference type="InterPro" id="IPR006050">
    <property type="entry name" value="DNA_photolyase_N"/>
</dbReference>
<gene>
    <name evidence="8" type="ORF">FVP33_01590</name>
</gene>
<dbReference type="PANTHER" id="PTHR11455:SF9">
    <property type="entry name" value="CRYPTOCHROME CIRCADIAN CLOCK 5 ISOFORM X1"/>
    <property type="match status" value="1"/>
</dbReference>
<dbReference type="InterPro" id="IPR002081">
    <property type="entry name" value="Cryptochrome/DNA_photolyase_1"/>
</dbReference>
<dbReference type="GO" id="GO:0006950">
    <property type="term" value="P:response to stress"/>
    <property type="evidence" value="ECO:0007669"/>
    <property type="project" value="UniProtKB-ARBA"/>
</dbReference>
<dbReference type="Gene3D" id="1.10.579.10">
    <property type="entry name" value="DNA Cyclobutane Dipyrimidine Photolyase, subunit A, domain 3"/>
    <property type="match status" value="1"/>
</dbReference>
<dbReference type="AlphaFoldDB" id="A0A5C8UXA1"/>
<evidence type="ECO:0000259" key="7">
    <source>
        <dbReference type="PROSITE" id="PS51645"/>
    </source>
</evidence>
<evidence type="ECO:0000256" key="4">
    <source>
        <dbReference type="PIRSR" id="PIRSR602081-1"/>
    </source>
</evidence>
<dbReference type="SUPFAM" id="SSF48173">
    <property type="entry name" value="Cryptochrome/photolyase FAD-binding domain"/>
    <property type="match status" value="1"/>
</dbReference>
<dbReference type="GO" id="GO:0006139">
    <property type="term" value="P:nucleobase-containing compound metabolic process"/>
    <property type="evidence" value="ECO:0007669"/>
    <property type="project" value="UniProtKB-ARBA"/>
</dbReference>
<dbReference type="InterPro" id="IPR005101">
    <property type="entry name" value="Cryptochr/Photolyase_FAD-bd"/>
</dbReference>
<dbReference type="SUPFAM" id="SSF52425">
    <property type="entry name" value="Cryptochrome/photolyase, N-terminal domain"/>
    <property type="match status" value="1"/>
</dbReference>
<keyword evidence="8" id="KW-0456">Lyase</keyword>
<dbReference type="RefSeq" id="WP_147781886.1">
    <property type="nucleotide sequence ID" value="NZ_VRMG01000003.1"/>
</dbReference>
<dbReference type="GO" id="GO:0071949">
    <property type="term" value="F:FAD binding"/>
    <property type="evidence" value="ECO:0007669"/>
    <property type="project" value="TreeGrafter"/>
</dbReference>
<organism evidence="8 9">
    <name type="scientific">Lacisediminihabitans profunda</name>
    <dbReference type="NCBI Taxonomy" id="2594790"/>
    <lineage>
        <taxon>Bacteria</taxon>
        <taxon>Bacillati</taxon>
        <taxon>Actinomycetota</taxon>
        <taxon>Actinomycetes</taxon>
        <taxon>Micrococcales</taxon>
        <taxon>Microbacteriaceae</taxon>
        <taxon>Lacisediminihabitans</taxon>
    </lineage>
</organism>
<feature type="binding site" evidence="4">
    <location>
        <begin position="241"/>
        <end position="245"/>
    </location>
    <ligand>
        <name>FAD</name>
        <dbReference type="ChEBI" id="CHEBI:57692"/>
    </ligand>
</feature>
<feature type="site" description="Electron transfer via tryptophanyl radical" evidence="5">
    <location>
        <position position="312"/>
    </location>
</feature>
<comment type="cofactor">
    <cofactor evidence="4">
        <name>FAD</name>
        <dbReference type="ChEBI" id="CHEBI:57692"/>
    </cofactor>
    <text evidence="4">Binds 1 FAD per subunit.</text>
</comment>
<feature type="domain" description="Photolyase/cryptochrome alpha/beta" evidence="7">
    <location>
        <begin position="7"/>
        <end position="136"/>
    </location>
</feature>
<dbReference type="EMBL" id="VRMG01000003">
    <property type="protein sequence ID" value="TXN32339.1"/>
    <property type="molecule type" value="Genomic_DNA"/>
</dbReference>
<dbReference type="PROSITE" id="PS51645">
    <property type="entry name" value="PHR_CRY_ALPHA_BETA"/>
    <property type="match status" value="1"/>
</dbReference>
<dbReference type="Pfam" id="PF00875">
    <property type="entry name" value="DNA_photolyase"/>
    <property type="match status" value="1"/>
</dbReference>
<keyword evidence="3 6" id="KW-0157">Chromophore</keyword>
<accession>A0A5C8UXA1</accession>
<evidence type="ECO:0000313" key="9">
    <source>
        <dbReference type="Proteomes" id="UP000321379"/>
    </source>
</evidence>
<dbReference type="PANTHER" id="PTHR11455">
    <property type="entry name" value="CRYPTOCHROME"/>
    <property type="match status" value="1"/>
</dbReference>
<keyword evidence="1 4" id="KW-0285">Flavoprotein</keyword>
<feature type="site" description="Electron transfer via tryptophanyl radical" evidence="5">
    <location>
        <position position="389"/>
    </location>
</feature>
<feature type="binding site" evidence="4">
    <location>
        <begin position="379"/>
        <end position="381"/>
    </location>
    <ligand>
        <name>FAD</name>
        <dbReference type="ChEBI" id="CHEBI:57692"/>
    </ligand>
</feature>
<dbReference type="Gene3D" id="3.40.50.620">
    <property type="entry name" value="HUPs"/>
    <property type="match status" value="1"/>
</dbReference>
<keyword evidence="2 4" id="KW-0274">FAD</keyword>
<proteinExistence type="inferred from homology"/>
<dbReference type="InterPro" id="IPR036134">
    <property type="entry name" value="Crypto/Photolyase_FAD-like_sf"/>
</dbReference>
<dbReference type="GO" id="GO:0003677">
    <property type="term" value="F:DNA binding"/>
    <property type="evidence" value="ECO:0007669"/>
    <property type="project" value="TreeGrafter"/>
</dbReference>
<dbReference type="Gene3D" id="1.25.40.80">
    <property type="match status" value="1"/>
</dbReference>
<name>A0A5C8UXA1_9MICO</name>
<dbReference type="InterPro" id="IPR018394">
    <property type="entry name" value="DNA_photolyase_1_CS_C"/>
</dbReference>
<dbReference type="GO" id="GO:0009416">
    <property type="term" value="P:response to light stimulus"/>
    <property type="evidence" value="ECO:0007669"/>
    <property type="project" value="TreeGrafter"/>
</dbReference>
<evidence type="ECO:0000313" key="8">
    <source>
        <dbReference type="EMBL" id="TXN32339.1"/>
    </source>
</evidence>
<evidence type="ECO:0000256" key="5">
    <source>
        <dbReference type="PIRSR" id="PIRSR602081-2"/>
    </source>
</evidence>